<gene>
    <name evidence="1" type="ORF">Vadar_007318</name>
</gene>
<protein>
    <submittedName>
        <fullName evidence="1">Uncharacterized protein</fullName>
    </submittedName>
</protein>
<evidence type="ECO:0000313" key="2">
    <source>
        <dbReference type="Proteomes" id="UP000828048"/>
    </source>
</evidence>
<proteinExistence type="predicted"/>
<accession>A0ACB7XPT3</accession>
<organism evidence="1 2">
    <name type="scientific">Vaccinium darrowii</name>
    <dbReference type="NCBI Taxonomy" id="229202"/>
    <lineage>
        <taxon>Eukaryota</taxon>
        <taxon>Viridiplantae</taxon>
        <taxon>Streptophyta</taxon>
        <taxon>Embryophyta</taxon>
        <taxon>Tracheophyta</taxon>
        <taxon>Spermatophyta</taxon>
        <taxon>Magnoliopsida</taxon>
        <taxon>eudicotyledons</taxon>
        <taxon>Gunneridae</taxon>
        <taxon>Pentapetalae</taxon>
        <taxon>asterids</taxon>
        <taxon>Ericales</taxon>
        <taxon>Ericaceae</taxon>
        <taxon>Vaccinioideae</taxon>
        <taxon>Vaccinieae</taxon>
        <taxon>Vaccinium</taxon>
    </lineage>
</organism>
<sequence>MSWIPHKFYARVYGKLFPVAYRYSISFEFPIFMGLQAATRLQEAGIASNRRNEHAIGRVIQGSVECQDHLMVNALDFSWTDSDIMPPSLIGNEMVENSIIQGLCCNFWQKKALLGAFDKSANDEHERSILTMLKQQCGLKGGDGALSAISRPPLFIWIKTLDPALN</sequence>
<evidence type="ECO:0000313" key="1">
    <source>
        <dbReference type="EMBL" id="KAH7842610.1"/>
    </source>
</evidence>
<keyword evidence="2" id="KW-1185">Reference proteome</keyword>
<dbReference type="EMBL" id="CM037151">
    <property type="protein sequence ID" value="KAH7842610.1"/>
    <property type="molecule type" value="Genomic_DNA"/>
</dbReference>
<name>A0ACB7XPT3_9ERIC</name>
<reference evidence="1 2" key="1">
    <citation type="journal article" date="2021" name="Hortic Res">
        <title>High-quality reference genome and annotation aids understanding of berry development for evergreen blueberry (Vaccinium darrowii).</title>
        <authorList>
            <person name="Yu J."/>
            <person name="Hulse-Kemp A.M."/>
            <person name="Babiker E."/>
            <person name="Staton M."/>
        </authorList>
    </citation>
    <scope>NUCLEOTIDE SEQUENCE [LARGE SCALE GENOMIC DNA]</scope>
    <source>
        <strain evidence="2">cv. NJ 8807/NJ 8810</strain>
        <tissue evidence="1">Young leaf</tissue>
    </source>
</reference>
<dbReference type="Proteomes" id="UP000828048">
    <property type="component" value="Chromosome 1"/>
</dbReference>
<comment type="caution">
    <text evidence="1">The sequence shown here is derived from an EMBL/GenBank/DDBJ whole genome shotgun (WGS) entry which is preliminary data.</text>
</comment>